<dbReference type="EMBL" id="CM046105">
    <property type="protein sequence ID" value="KAI8435188.1"/>
    <property type="molecule type" value="Genomic_DNA"/>
</dbReference>
<sequence>MSEMNARTRLEKGEKAILTELLNLYKSSPCLWDQKHEQYGDREARNQAYQVLLETYKLIQSDATICDVKKKIEYLRCAYRREHKRVLEAHSQGEAHRPTLWYYDLLKFLNDYHPEIKPVKTEYCQETHEIIDSDADEDGSPANKRACNGSNNVIYVSEQLNNIDGLEDPDSYQDHEQSLSFIVSNESESFGRTIGFQLKELNHMQRVFAEKLISDVIFQARLCNLSAETSLNLGPG</sequence>
<proteinExistence type="predicted"/>
<keyword evidence="2" id="KW-1185">Reference proteome</keyword>
<evidence type="ECO:0000313" key="1">
    <source>
        <dbReference type="EMBL" id="KAI8435188.1"/>
    </source>
</evidence>
<dbReference type="Proteomes" id="UP001064048">
    <property type="component" value="Chromosome 5"/>
</dbReference>
<gene>
    <name evidence="1" type="ORF">MSG28_003545</name>
</gene>
<accession>A0ACC0KFX8</accession>
<evidence type="ECO:0000313" key="2">
    <source>
        <dbReference type="Proteomes" id="UP001064048"/>
    </source>
</evidence>
<protein>
    <submittedName>
        <fullName evidence="1">Uncharacterized protein</fullName>
    </submittedName>
</protein>
<comment type="caution">
    <text evidence="1">The sequence shown here is derived from an EMBL/GenBank/DDBJ whole genome shotgun (WGS) entry which is preliminary data.</text>
</comment>
<reference evidence="1 2" key="1">
    <citation type="journal article" date="2022" name="Genome Biol. Evol.">
        <title>The Spruce Budworm Genome: Reconstructing the Evolutionary History of Antifreeze Proteins.</title>
        <authorList>
            <person name="Beliveau C."/>
            <person name="Gagne P."/>
            <person name="Picq S."/>
            <person name="Vernygora O."/>
            <person name="Keeling C.I."/>
            <person name="Pinkney K."/>
            <person name="Doucet D."/>
            <person name="Wen F."/>
            <person name="Johnston J.S."/>
            <person name="Maaroufi H."/>
            <person name="Boyle B."/>
            <person name="Laroche J."/>
            <person name="Dewar K."/>
            <person name="Juretic N."/>
            <person name="Blackburn G."/>
            <person name="Nisole A."/>
            <person name="Brunet B."/>
            <person name="Brandao M."/>
            <person name="Lumley L."/>
            <person name="Duan J."/>
            <person name="Quan G."/>
            <person name="Lucarotti C.J."/>
            <person name="Roe A.D."/>
            <person name="Sperling F.A.H."/>
            <person name="Levesque R.C."/>
            <person name="Cusson M."/>
        </authorList>
    </citation>
    <scope>NUCLEOTIDE SEQUENCE [LARGE SCALE GENOMIC DNA]</scope>
    <source>
        <strain evidence="1">Glfc:IPQL:Cfum</strain>
    </source>
</reference>
<organism evidence="1 2">
    <name type="scientific">Choristoneura fumiferana</name>
    <name type="common">Spruce budworm moth</name>
    <name type="synonym">Archips fumiferana</name>
    <dbReference type="NCBI Taxonomy" id="7141"/>
    <lineage>
        <taxon>Eukaryota</taxon>
        <taxon>Metazoa</taxon>
        <taxon>Ecdysozoa</taxon>
        <taxon>Arthropoda</taxon>
        <taxon>Hexapoda</taxon>
        <taxon>Insecta</taxon>
        <taxon>Pterygota</taxon>
        <taxon>Neoptera</taxon>
        <taxon>Endopterygota</taxon>
        <taxon>Lepidoptera</taxon>
        <taxon>Glossata</taxon>
        <taxon>Ditrysia</taxon>
        <taxon>Tortricoidea</taxon>
        <taxon>Tortricidae</taxon>
        <taxon>Tortricinae</taxon>
        <taxon>Choristoneura</taxon>
    </lineage>
</organism>
<name>A0ACC0KFX8_CHOFU</name>